<dbReference type="PANTHER" id="PTHR18870:SF9">
    <property type="entry name" value="PROTEIN TAG-278-RELATED"/>
    <property type="match status" value="1"/>
</dbReference>
<dbReference type="InterPro" id="IPR039478">
    <property type="entry name" value="FAM184A/B_N"/>
</dbReference>
<organism evidence="5 6">
    <name type="scientific">Mesorhabditis belari</name>
    <dbReference type="NCBI Taxonomy" id="2138241"/>
    <lineage>
        <taxon>Eukaryota</taxon>
        <taxon>Metazoa</taxon>
        <taxon>Ecdysozoa</taxon>
        <taxon>Nematoda</taxon>
        <taxon>Chromadorea</taxon>
        <taxon>Rhabditida</taxon>
        <taxon>Rhabditina</taxon>
        <taxon>Rhabditomorpha</taxon>
        <taxon>Rhabditoidea</taxon>
        <taxon>Rhabditidae</taxon>
        <taxon>Mesorhabditinae</taxon>
        <taxon>Mesorhabditis</taxon>
    </lineage>
</organism>
<reference evidence="6" key="1">
    <citation type="submission" date="2024-02" db="UniProtKB">
        <authorList>
            <consortium name="WormBaseParasite"/>
        </authorList>
    </citation>
    <scope>IDENTIFICATION</scope>
</reference>
<evidence type="ECO:0000259" key="4">
    <source>
        <dbReference type="Pfam" id="PF15665"/>
    </source>
</evidence>
<feature type="compositionally biased region" description="Basic and acidic residues" evidence="3">
    <location>
        <begin position="861"/>
        <end position="870"/>
    </location>
</feature>
<dbReference type="AlphaFoldDB" id="A0AAF3FHK4"/>
<feature type="coiled-coil region" evidence="2">
    <location>
        <begin position="647"/>
        <end position="713"/>
    </location>
</feature>
<feature type="compositionally biased region" description="Low complexity" evidence="3">
    <location>
        <begin position="798"/>
        <end position="807"/>
    </location>
</feature>
<evidence type="ECO:0000313" key="5">
    <source>
        <dbReference type="Proteomes" id="UP000887575"/>
    </source>
</evidence>
<dbReference type="Gene3D" id="1.10.287.1490">
    <property type="match status" value="1"/>
</dbReference>
<dbReference type="WBParaSite" id="MBELARI_LOCUS6487">
    <property type="protein sequence ID" value="MBELARI_LOCUS6487"/>
    <property type="gene ID" value="MBELARI_LOCUS6487"/>
</dbReference>
<evidence type="ECO:0000256" key="2">
    <source>
        <dbReference type="SAM" id="Coils"/>
    </source>
</evidence>
<evidence type="ECO:0000256" key="3">
    <source>
        <dbReference type="SAM" id="MobiDB-lite"/>
    </source>
</evidence>
<feature type="coiled-coil region" evidence="2">
    <location>
        <begin position="302"/>
        <end position="608"/>
    </location>
</feature>
<feature type="compositionally biased region" description="Low complexity" evidence="3">
    <location>
        <begin position="846"/>
        <end position="858"/>
    </location>
</feature>
<feature type="coiled-coil region" evidence="2">
    <location>
        <begin position="185"/>
        <end position="264"/>
    </location>
</feature>
<dbReference type="Proteomes" id="UP000887575">
    <property type="component" value="Unassembled WGS sequence"/>
</dbReference>
<feature type="compositionally biased region" description="Basic residues" evidence="3">
    <location>
        <begin position="27"/>
        <end position="36"/>
    </location>
</feature>
<evidence type="ECO:0000313" key="6">
    <source>
        <dbReference type="WBParaSite" id="MBELARI_LOCUS6487"/>
    </source>
</evidence>
<feature type="region of interest" description="Disordered" evidence="3">
    <location>
        <begin position="770"/>
        <end position="827"/>
    </location>
</feature>
<protein>
    <submittedName>
        <fullName evidence="6">Protein FAM184A/B N-terminal domain-containing protein</fullName>
    </submittedName>
</protein>
<feature type="domain" description="Protein FAM184A/B N-terminal" evidence="4">
    <location>
        <begin position="124"/>
        <end position="280"/>
    </location>
</feature>
<proteinExistence type="predicted"/>
<feature type="region of interest" description="Disordered" evidence="3">
    <location>
        <begin position="21"/>
        <end position="43"/>
    </location>
</feature>
<feature type="compositionally biased region" description="Basic and acidic residues" evidence="3">
    <location>
        <begin position="816"/>
        <end position="827"/>
    </location>
</feature>
<keyword evidence="5" id="KW-1185">Reference proteome</keyword>
<dbReference type="PANTHER" id="PTHR18870">
    <property type="entry name" value="PROTEIN TAG-278-RELATED"/>
    <property type="match status" value="1"/>
</dbReference>
<evidence type="ECO:0000256" key="1">
    <source>
        <dbReference type="ARBA" id="ARBA00023054"/>
    </source>
</evidence>
<name>A0AAF3FHK4_9BILA</name>
<sequence>MSERLTDRLGVLCMAEDLEARLSSPHGSRRSSRSPRPHAERLSHCSHPTIAAWPAPPPKPDLVSTHQKLQLCGSPPSLQSSIIPPSIELSSPHLFGDPSSGLLSILKVPSAASSPIPGTLRIRENELQRKIQSLEDTVAEYERQKYNVMGTFSEYKERVTERERKLEAEYSTKILSLSEEVLGAKKDFEQRMKSFQALQDKFEREKELALEKLRKEHQKEIRLLEARFSDGQLLNLEQKYILEIRRLEEERKSLRSEKERLGETFEMKLRRAQSLYETELAAAKMLYAKELEALKDHEFALKAELAARQDEFNDRLNELQNRSRNVNDELRGWKNEVTALQKKLRAKEGQVDEINRDLAEARRDLSEAHAKLNRLTSECAQEKAEATRKADELKNKYETLVSVESARNELQSVIVDLNTQVKTLKNKVEFLEKERTNLQSQSESQTHVHDSQVHALEAMLDTVTKEKESTKENYEKLLAKEKQQAEAREHAMKKEFSTKLNELEEQYNALKEDLEHSARADRDELREATAREMDSLRAERDLLESQFEALKEQIDGENAENSVDPKLQKILDDASALREQIDAYRKRIIAKEAEIDQLKEHLHQENQVHADQLMVIRDEIRLELLASNEFSGKTTQSQIQEKMAELELLHDKDCDDLQKRIEELEAELERLRQEKENERKMLREESFEKSARLEDLEIRVKALLSETAQLKDDLKVKTQQLEDFADRIDERPRDVKNNEKIKELNEAHEKEKEALIQKNRELEARLRALEEKEEKEEAQKREVQQEILEEISEEKAASSTDSDSQTDLQEDERNDEDLRRENELSTRIADLEKILEQKKELINELQSQISSRSSSGEGDSSEEREKERSPEISSKNEGGIREKSPPFTPTSRQLLCVPGGSFGSDERTERRSPSRTPVRAVKRDEKRPAWKF</sequence>
<feature type="compositionally biased region" description="Basic and acidic residues" evidence="3">
    <location>
        <begin position="921"/>
        <end position="932"/>
    </location>
</feature>
<accession>A0AAF3FHK4</accession>
<feature type="compositionally biased region" description="Basic and acidic residues" evidence="3">
    <location>
        <begin position="770"/>
        <end position="784"/>
    </location>
</feature>
<dbReference type="Pfam" id="PF15665">
    <property type="entry name" value="FAM184"/>
    <property type="match status" value="1"/>
</dbReference>
<dbReference type="SUPFAM" id="SSF57997">
    <property type="entry name" value="Tropomyosin"/>
    <property type="match status" value="1"/>
</dbReference>
<keyword evidence="1 2" id="KW-0175">Coiled coil</keyword>
<feature type="region of interest" description="Disordered" evidence="3">
    <location>
        <begin position="845"/>
        <end position="932"/>
    </location>
</feature>